<evidence type="ECO:0000256" key="1">
    <source>
        <dbReference type="SAM" id="Phobius"/>
    </source>
</evidence>
<organism evidence="2 3">
    <name type="scientific">Mycetocola lacteus</name>
    <dbReference type="NCBI Taxonomy" id="76637"/>
    <lineage>
        <taxon>Bacteria</taxon>
        <taxon>Bacillati</taxon>
        <taxon>Actinomycetota</taxon>
        <taxon>Actinomycetes</taxon>
        <taxon>Micrococcales</taxon>
        <taxon>Microbacteriaceae</taxon>
        <taxon>Mycetocola</taxon>
    </lineage>
</organism>
<protein>
    <recommendedName>
        <fullName evidence="4">ABC transporter permease</fullName>
    </recommendedName>
</protein>
<proteinExistence type="predicted"/>
<dbReference type="EMBL" id="RCUY01000010">
    <property type="protein sequence ID" value="RLP81325.1"/>
    <property type="molecule type" value="Genomic_DNA"/>
</dbReference>
<feature type="transmembrane region" description="Helical" evidence="1">
    <location>
        <begin position="288"/>
        <end position="311"/>
    </location>
</feature>
<sequence>MSHGFRTGEFVREHARGLRARPWRALLIALCAALIGVAVPLVSLIETGGLRESWEQQRAAGRFVQVIRAGTIEGFPVSYCENIARTEGVIAAGAILHREQIQLATFPGQNRELLRVSPGMIAIAWPGLAVPGSGIVAGKDLATQTGLVPDTTVKLTRAGTSETRDILSIAGERSRVDGLNTALLEPDVRADQYTRECYVEMSPGAARAVIPTLTEAVPPVYQANPGPYLAKNALVVDPEKNLPLRASAWGWAVGAGVLFLLLGVLWWSGRAEMALYRAFGARPAQITLALAVEVIATVLVPVAIGASLVIAVAGFTGSIGKQEYLLAGADIARLLLALLPLPLLGAALAHAISPSAVFKGA</sequence>
<reference evidence="2 3" key="1">
    <citation type="submission" date="2018-10" db="EMBL/GenBank/DDBJ databases">
        <authorList>
            <person name="Li J."/>
        </authorList>
    </citation>
    <scope>NUCLEOTIDE SEQUENCE [LARGE SCALE GENOMIC DNA]</scope>
    <source>
        <strain evidence="2 3">JCM 11654</strain>
    </source>
</reference>
<keyword evidence="3" id="KW-1185">Reference proteome</keyword>
<feature type="transmembrane region" description="Helical" evidence="1">
    <location>
        <begin position="331"/>
        <end position="352"/>
    </location>
</feature>
<dbReference type="OrthoDB" id="5105108at2"/>
<dbReference type="Proteomes" id="UP000269438">
    <property type="component" value="Unassembled WGS sequence"/>
</dbReference>
<feature type="transmembrane region" description="Helical" evidence="1">
    <location>
        <begin position="248"/>
        <end position="267"/>
    </location>
</feature>
<dbReference type="RefSeq" id="WP_121689021.1">
    <property type="nucleotide sequence ID" value="NZ_RCUY01000010.1"/>
</dbReference>
<evidence type="ECO:0000313" key="2">
    <source>
        <dbReference type="EMBL" id="RLP81325.1"/>
    </source>
</evidence>
<keyword evidence="1" id="KW-0812">Transmembrane</keyword>
<comment type="caution">
    <text evidence="2">The sequence shown here is derived from an EMBL/GenBank/DDBJ whole genome shotgun (WGS) entry which is preliminary data.</text>
</comment>
<accession>A0A3L7AMY1</accession>
<evidence type="ECO:0008006" key="4">
    <source>
        <dbReference type="Google" id="ProtNLM"/>
    </source>
</evidence>
<name>A0A3L7AMY1_9MICO</name>
<keyword evidence="1" id="KW-0472">Membrane</keyword>
<feature type="transmembrane region" description="Helical" evidence="1">
    <location>
        <begin position="25"/>
        <end position="45"/>
    </location>
</feature>
<keyword evidence="1" id="KW-1133">Transmembrane helix</keyword>
<gene>
    <name evidence="2" type="ORF">D9V34_11890</name>
</gene>
<dbReference type="AlphaFoldDB" id="A0A3L7AMY1"/>
<evidence type="ECO:0000313" key="3">
    <source>
        <dbReference type="Proteomes" id="UP000269438"/>
    </source>
</evidence>